<keyword evidence="1" id="KW-0175">Coiled coil</keyword>
<dbReference type="InterPro" id="IPR045063">
    <property type="entry name" value="Dynamin_N"/>
</dbReference>
<dbReference type="SUPFAM" id="SSF52540">
    <property type="entry name" value="P-loop containing nucleoside triphosphate hydrolases"/>
    <property type="match status" value="2"/>
</dbReference>
<organism evidence="4 5">
    <name type="scientific">Aspergillus avenaceus</name>
    <dbReference type="NCBI Taxonomy" id="36643"/>
    <lineage>
        <taxon>Eukaryota</taxon>
        <taxon>Fungi</taxon>
        <taxon>Dikarya</taxon>
        <taxon>Ascomycota</taxon>
        <taxon>Pezizomycotina</taxon>
        <taxon>Eurotiomycetes</taxon>
        <taxon>Eurotiomycetidae</taxon>
        <taxon>Eurotiales</taxon>
        <taxon>Aspergillaceae</taxon>
        <taxon>Aspergillus</taxon>
        <taxon>Aspergillus subgen. Circumdati</taxon>
    </lineage>
</organism>
<reference evidence="4 5" key="1">
    <citation type="submission" date="2019-04" db="EMBL/GenBank/DDBJ databases">
        <title>Friends and foes A comparative genomics study of 23 Aspergillus species from section Flavi.</title>
        <authorList>
            <consortium name="DOE Joint Genome Institute"/>
            <person name="Kjaerbolling I."/>
            <person name="Vesth T."/>
            <person name="Frisvad J.C."/>
            <person name="Nybo J.L."/>
            <person name="Theobald S."/>
            <person name="Kildgaard S."/>
            <person name="Isbrandt T."/>
            <person name="Kuo A."/>
            <person name="Sato A."/>
            <person name="Lyhne E.K."/>
            <person name="Kogle M.E."/>
            <person name="Wiebenga A."/>
            <person name="Kun R.S."/>
            <person name="Lubbers R.J."/>
            <person name="Makela M.R."/>
            <person name="Barry K."/>
            <person name="Chovatia M."/>
            <person name="Clum A."/>
            <person name="Daum C."/>
            <person name="Haridas S."/>
            <person name="He G."/>
            <person name="LaButti K."/>
            <person name="Lipzen A."/>
            <person name="Mondo S."/>
            <person name="Riley R."/>
            <person name="Salamov A."/>
            <person name="Simmons B.A."/>
            <person name="Magnuson J.K."/>
            <person name="Henrissat B."/>
            <person name="Mortensen U.H."/>
            <person name="Larsen T.O."/>
            <person name="Devries R.P."/>
            <person name="Grigoriev I.V."/>
            <person name="Machida M."/>
            <person name="Baker S.E."/>
            <person name="Andersen M.R."/>
        </authorList>
    </citation>
    <scope>NUCLEOTIDE SEQUENCE [LARGE SCALE GENOMIC DNA]</scope>
    <source>
        <strain evidence="4 5">IBT 18842</strain>
    </source>
</reference>
<dbReference type="PANTHER" id="PTHR36681">
    <property type="entry name" value="NUCLEAR GTPASE, GERMINAL CENTER-ASSOCIATED, TANDEM DUPLICATE 3"/>
    <property type="match status" value="1"/>
</dbReference>
<dbReference type="PANTHER" id="PTHR36681:SF3">
    <property type="entry name" value="NUCLEAR GTPASE, GERMINAL CENTER-ASSOCIATED, TANDEM DUPLICATE 3"/>
    <property type="match status" value="1"/>
</dbReference>
<feature type="coiled-coil region" evidence="1">
    <location>
        <begin position="504"/>
        <end position="531"/>
    </location>
</feature>
<dbReference type="Proteomes" id="UP000325780">
    <property type="component" value="Unassembled WGS sequence"/>
</dbReference>
<name>A0A5N6TTL4_ASPAV</name>
<feature type="domain" description="DUF7605" evidence="3">
    <location>
        <begin position="853"/>
        <end position="1008"/>
    </location>
</feature>
<evidence type="ECO:0000259" key="2">
    <source>
        <dbReference type="Pfam" id="PF00350"/>
    </source>
</evidence>
<sequence length="1129" mass="128291">MALSNDSQSLRLAELHYIAEQSARHFRIWEGQAEVPPCPNFKILWPSVTTRLRQTYLARAQSVVSGLVREESAPDYEAFLKTLYKNCFANITQDAAETMQYVPLLVYEEQLNQSKAKSLVDSYQSLGIQSHEDKLDSQSDNSQYADEPNDCVASFNYDFKDNEDPIISSLEAAVKDGTFALEDLQKVLTKQAMQKGDMNWVNEIKKTLSFAQTEKVIIGVVGSTGAGKSSLINAIADEENILATNCMRASTAVATELAYNDGKSRYKAQIEYIQRDEWEQELEILFGDLLDNREAVIRGDLQKSSDAAVALDKLKALYPLMKLEDILNSSLKDLVEHSDVLGLLGSVSVIEENSPREFAKKLKSYIDSKGRARSLKKPLDKDSKDSGVRNWPLIRVVRIYVKAKALSTGAVLVDLPGVFDSNAARVAVAEEYMKRCSAHWIVSPINRAVDDKVARDLLGQNMKLQMHMDCAFNDITFVCTKTDEISIGEVQDSLRLNVPSVQERELRERQRVQLEAELKRLEIRKEHLMDSMGMVDDEIEELESRLTCGEHSFDLSQLTPSKRKHFGDTDTTPANCSNDISSGTWSAGSSLNETTAESKELLEKVWNLRSEHKVLRSQRRNVNEQIECRKTKLVRLQEEYGDIQAVTLKECIEARNNYSKHEIKKDFSNGIRDLDEELEGVHDDTSQPEETRDYKKLEDELPVFCVSTKGYQKLCGRLKKETSVSGFANIEETEIPQLQLHCISLTKKAREASSRRFLTRLKQLLQSLILWCSANNSINIMSTEGIQELEAKFAFAITAMKETMISRTMDRMSSLQNIFLVDIINRLDPAVNDAIKELPHTVSRWNTPHREGGLHFQTYKATCRREGKFRETDWNQDLASPILQRIVAGWTKTFTEKVPRQLAELGKDWVDALQNFHEAVIVLAEKSSFNDKTKRMLEEAQRTYHQCIEQELIREGKAMINDQKKVNRLFCQKIQDNLSSIYAECAAERGKGTSMRMKNLMTSKVDEHVLRQSASRTSMQLMNLLKTTEAFIREEADKVVGLATHDYRNAIIDPRVRKLSADQIDLKRHVHNIIVSVEAELNLKELLRPRKEHLGQSTVCSTVVKNETEAPADNKASFIKKESIWDTQV</sequence>
<dbReference type="InterPro" id="IPR027417">
    <property type="entry name" value="P-loop_NTPase"/>
</dbReference>
<dbReference type="Pfam" id="PF00350">
    <property type="entry name" value="Dynamin_N"/>
    <property type="match status" value="1"/>
</dbReference>
<evidence type="ECO:0000313" key="4">
    <source>
        <dbReference type="EMBL" id="KAE8149624.1"/>
    </source>
</evidence>
<feature type="coiled-coil region" evidence="1">
    <location>
        <begin position="591"/>
        <end position="639"/>
    </location>
</feature>
<evidence type="ECO:0000313" key="5">
    <source>
        <dbReference type="Proteomes" id="UP000325780"/>
    </source>
</evidence>
<accession>A0A5N6TTL4</accession>
<proteinExistence type="predicted"/>
<dbReference type="OrthoDB" id="3598281at2759"/>
<gene>
    <name evidence="4" type="ORF">BDV25DRAFT_140603</name>
</gene>
<dbReference type="Gene3D" id="3.40.50.300">
    <property type="entry name" value="P-loop containing nucleotide triphosphate hydrolases"/>
    <property type="match status" value="1"/>
</dbReference>
<evidence type="ECO:0008006" key="6">
    <source>
        <dbReference type="Google" id="ProtNLM"/>
    </source>
</evidence>
<evidence type="ECO:0000256" key="1">
    <source>
        <dbReference type="SAM" id="Coils"/>
    </source>
</evidence>
<dbReference type="Pfam" id="PF24564">
    <property type="entry name" value="DUF7605"/>
    <property type="match status" value="1"/>
</dbReference>
<dbReference type="EMBL" id="ML742117">
    <property type="protein sequence ID" value="KAE8149624.1"/>
    <property type="molecule type" value="Genomic_DNA"/>
</dbReference>
<feature type="domain" description="Dynamin N-terminal" evidence="2">
    <location>
        <begin position="218"/>
        <end position="457"/>
    </location>
</feature>
<dbReference type="AlphaFoldDB" id="A0A5N6TTL4"/>
<protein>
    <recommendedName>
        <fullName evidence="6">P-loop containing nucleoside triphosphate hydrolase protein</fullName>
    </recommendedName>
</protein>
<dbReference type="InterPro" id="IPR056024">
    <property type="entry name" value="DUF7605"/>
</dbReference>
<evidence type="ECO:0000259" key="3">
    <source>
        <dbReference type="Pfam" id="PF24564"/>
    </source>
</evidence>
<keyword evidence="5" id="KW-1185">Reference proteome</keyword>